<protein>
    <submittedName>
        <fullName evidence="1">Uncharacterized protein</fullName>
    </submittedName>
</protein>
<accession>A0ABR6JH73</accession>
<evidence type="ECO:0000313" key="1">
    <source>
        <dbReference type="EMBL" id="MBB4592145.1"/>
    </source>
</evidence>
<reference evidence="1 2" key="1">
    <citation type="submission" date="2020-08" db="EMBL/GenBank/DDBJ databases">
        <title>Studying the diversity of plant-associated saprophytic bacteria and their role in host health and plant-pathogen interactions.</title>
        <authorList>
            <person name="Potnis N."/>
        </authorList>
    </citation>
    <scope>NUCLEOTIDE SEQUENCE [LARGE SCALE GENOMIC DNA]</scope>
    <source>
        <strain evidence="1 2">F16</strain>
    </source>
</reference>
<evidence type="ECO:0000313" key="2">
    <source>
        <dbReference type="Proteomes" id="UP000554726"/>
    </source>
</evidence>
<proteinExistence type="predicted"/>
<dbReference type="Proteomes" id="UP000554726">
    <property type="component" value="Unassembled WGS sequence"/>
</dbReference>
<name>A0ABR6JH73_9XANT</name>
<organism evidence="1 2">
    <name type="scientific">Xanthomonas cannabis</name>
    <dbReference type="NCBI Taxonomy" id="1885674"/>
    <lineage>
        <taxon>Bacteria</taxon>
        <taxon>Pseudomonadati</taxon>
        <taxon>Pseudomonadota</taxon>
        <taxon>Gammaproteobacteria</taxon>
        <taxon>Lysobacterales</taxon>
        <taxon>Lysobacteraceae</taxon>
        <taxon>Xanthomonas</taxon>
    </lineage>
</organism>
<gene>
    <name evidence="1" type="ORF">FHR60_000768</name>
</gene>
<sequence length="67" mass="6719">MFAGGADAALHGRGMCDLLSRGDGLRPLALSTPAGSNGQGVAHRRNEQVIAHLLAGTIAVAALSRAV</sequence>
<comment type="caution">
    <text evidence="1">The sequence shown here is derived from an EMBL/GenBank/DDBJ whole genome shotgun (WGS) entry which is preliminary data.</text>
</comment>
<keyword evidence="2" id="KW-1185">Reference proteome</keyword>
<dbReference type="EMBL" id="JACHNS010000001">
    <property type="protein sequence ID" value="MBB4592145.1"/>
    <property type="molecule type" value="Genomic_DNA"/>
</dbReference>